<keyword evidence="7" id="KW-1185">Reference proteome</keyword>
<dbReference type="RefSeq" id="XP_067917003.1">
    <property type="nucleotide sequence ID" value="XM_068071023.1"/>
</dbReference>
<protein>
    <recommendedName>
        <fullName evidence="4">Glutathione peroxidase</fullName>
    </recommendedName>
</protein>
<dbReference type="InterPro" id="IPR036249">
    <property type="entry name" value="Thioredoxin-like_sf"/>
</dbReference>
<dbReference type="SUPFAM" id="SSF52833">
    <property type="entry name" value="Thioredoxin-like"/>
    <property type="match status" value="1"/>
</dbReference>
<feature type="region of interest" description="Disordered" evidence="5">
    <location>
        <begin position="257"/>
        <end position="276"/>
    </location>
</feature>
<dbReference type="PRINTS" id="PR01011">
    <property type="entry name" value="GLUTPROXDASE"/>
</dbReference>
<dbReference type="PANTHER" id="PTHR11592">
    <property type="entry name" value="GLUTATHIONE PEROXIDASE"/>
    <property type="match status" value="1"/>
</dbReference>
<evidence type="ECO:0000256" key="3">
    <source>
        <dbReference type="ARBA" id="ARBA00023002"/>
    </source>
</evidence>
<gene>
    <name evidence="6" type="ORF">CSUI_010922</name>
</gene>
<name>A0A2C6KDK7_9APIC</name>
<keyword evidence="3 4" id="KW-0560">Oxidoreductase</keyword>
<organism evidence="6 7">
    <name type="scientific">Cystoisospora suis</name>
    <dbReference type="NCBI Taxonomy" id="483139"/>
    <lineage>
        <taxon>Eukaryota</taxon>
        <taxon>Sar</taxon>
        <taxon>Alveolata</taxon>
        <taxon>Apicomplexa</taxon>
        <taxon>Conoidasida</taxon>
        <taxon>Coccidia</taxon>
        <taxon>Eucoccidiorida</taxon>
        <taxon>Eimeriorina</taxon>
        <taxon>Sarcocystidae</taxon>
        <taxon>Cystoisospora</taxon>
    </lineage>
</organism>
<dbReference type="VEuPathDB" id="ToxoDB:CSUI_010922"/>
<comment type="similarity">
    <text evidence="1 4">Belongs to the glutathione peroxidase family.</text>
</comment>
<evidence type="ECO:0000313" key="6">
    <source>
        <dbReference type="EMBL" id="PHJ15269.1"/>
    </source>
</evidence>
<dbReference type="InterPro" id="IPR000889">
    <property type="entry name" value="Glutathione_peroxidase"/>
</dbReference>
<evidence type="ECO:0000256" key="1">
    <source>
        <dbReference type="ARBA" id="ARBA00006926"/>
    </source>
</evidence>
<dbReference type="Pfam" id="PF00255">
    <property type="entry name" value="GSHPx"/>
    <property type="match status" value="1"/>
</dbReference>
<dbReference type="Gene3D" id="3.40.30.10">
    <property type="entry name" value="Glutaredoxin"/>
    <property type="match status" value="1"/>
</dbReference>
<dbReference type="CDD" id="cd00340">
    <property type="entry name" value="GSH_Peroxidase"/>
    <property type="match status" value="1"/>
</dbReference>
<evidence type="ECO:0000313" key="7">
    <source>
        <dbReference type="Proteomes" id="UP000221165"/>
    </source>
</evidence>
<evidence type="ECO:0000256" key="2">
    <source>
        <dbReference type="ARBA" id="ARBA00022559"/>
    </source>
</evidence>
<dbReference type="GO" id="GO:0006979">
    <property type="term" value="P:response to oxidative stress"/>
    <property type="evidence" value="ECO:0007669"/>
    <property type="project" value="InterPro"/>
</dbReference>
<reference evidence="6 7" key="1">
    <citation type="journal article" date="2017" name="Int. J. Parasitol.">
        <title>The genome of the protozoan parasite Cystoisospora suis and a reverse vaccinology approach to identify vaccine candidates.</title>
        <authorList>
            <person name="Palmieri N."/>
            <person name="Shrestha A."/>
            <person name="Ruttkowski B."/>
            <person name="Beck T."/>
            <person name="Vogl C."/>
            <person name="Tomley F."/>
            <person name="Blake D.P."/>
            <person name="Joachim A."/>
        </authorList>
    </citation>
    <scope>NUCLEOTIDE SEQUENCE [LARGE SCALE GENOMIC DNA]</scope>
    <source>
        <strain evidence="6 7">Wien I</strain>
    </source>
</reference>
<evidence type="ECO:0000256" key="4">
    <source>
        <dbReference type="RuleBase" id="RU000499"/>
    </source>
</evidence>
<sequence length="276" mass="31444">MEQLSASEIAQRPAPPNDPTGVLHRCEEMPDLTPTVQQVDIVEERHGGAAGDPVVKVMVKEYDAADTPVVAGDADTIPALEADFVPRDFTRLAAWDLDRNERVMSEFDGKVKLITNVASLCDTTRTNYQELMDLYDRFLPQGFEILAFPCRQFNNEEYKHPDEIKDFLSKYNVSFPVFGLTVVNGPETHPIFRYCKWNSEELYQNGSLGDIEWNFGKFLLDRDNRVYKYYGPENNPLLLVEDIKKLLRGTLQGRVRGPDGKLSTPRDDLEGEVHWS</sequence>
<dbReference type="GO" id="GO:0004601">
    <property type="term" value="F:peroxidase activity"/>
    <property type="evidence" value="ECO:0007669"/>
    <property type="project" value="UniProtKB-KW"/>
</dbReference>
<evidence type="ECO:0000256" key="5">
    <source>
        <dbReference type="SAM" id="MobiDB-lite"/>
    </source>
</evidence>
<dbReference type="EMBL" id="MIGC01008854">
    <property type="protein sequence ID" value="PHJ15269.1"/>
    <property type="molecule type" value="Genomic_DNA"/>
</dbReference>
<proteinExistence type="inferred from homology"/>
<feature type="region of interest" description="Disordered" evidence="5">
    <location>
        <begin position="1"/>
        <end position="21"/>
    </location>
</feature>
<dbReference type="PANTHER" id="PTHR11592:SF78">
    <property type="entry name" value="GLUTATHIONE PEROXIDASE"/>
    <property type="match status" value="1"/>
</dbReference>
<dbReference type="AlphaFoldDB" id="A0A2C6KDK7"/>
<keyword evidence="2 4" id="KW-0575">Peroxidase</keyword>
<comment type="caution">
    <text evidence="6">The sequence shown here is derived from an EMBL/GenBank/DDBJ whole genome shotgun (WGS) entry which is preliminary data.</text>
</comment>
<dbReference type="OrthoDB" id="446890at2759"/>
<dbReference type="PROSITE" id="PS51355">
    <property type="entry name" value="GLUTATHIONE_PEROXID_3"/>
    <property type="match status" value="1"/>
</dbReference>
<dbReference type="GeneID" id="94434234"/>
<dbReference type="Proteomes" id="UP000221165">
    <property type="component" value="Unassembled WGS sequence"/>
</dbReference>
<accession>A0A2C6KDK7</accession>